<dbReference type="InterPro" id="IPR008207">
    <property type="entry name" value="Sig_transdc_His_kin_Hpt_dom"/>
</dbReference>
<dbReference type="RefSeq" id="WP_200349230.1">
    <property type="nucleotide sequence ID" value="NZ_BAABHZ010000005.1"/>
</dbReference>
<evidence type="ECO:0000259" key="2">
    <source>
        <dbReference type="PROSITE" id="PS50894"/>
    </source>
</evidence>
<name>A0A934R2E0_9BACT</name>
<keyword evidence="1" id="KW-0597">Phosphoprotein</keyword>
<dbReference type="EMBL" id="JAENIK010000002">
    <property type="protein sequence ID" value="MBK1814260.1"/>
    <property type="molecule type" value="Genomic_DNA"/>
</dbReference>
<dbReference type="Gene3D" id="1.20.120.160">
    <property type="entry name" value="HPT domain"/>
    <property type="match status" value="1"/>
</dbReference>
<dbReference type="SUPFAM" id="SSF47226">
    <property type="entry name" value="Histidine-containing phosphotransfer domain, HPT domain"/>
    <property type="match status" value="1"/>
</dbReference>
<evidence type="ECO:0000313" key="4">
    <source>
        <dbReference type="Proteomes" id="UP000600139"/>
    </source>
</evidence>
<evidence type="ECO:0000256" key="1">
    <source>
        <dbReference type="PROSITE-ProRule" id="PRU00110"/>
    </source>
</evidence>
<dbReference type="PROSITE" id="PS50894">
    <property type="entry name" value="HPT"/>
    <property type="match status" value="1"/>
</dbReference>
<dbReference type="Pfam" id="PF01627">
    <property type="entry name" value="Hpt"/>
    <property type="match status" value="1"/>
</dbReference>
<dbReference type="InterPro" id="IPR036641">
    <property type="entry name" value="HPT_dom_sf"/>
</dbReference>
<sequence>MNSTNFLKMAHGDLPGLRALAFDFFNDTRHQMSGWRALLEAGDFSQLRDDLHRCKGGASLFGLERIVAIIGSCESPAVLESRGFDIDVFENELSAAENAVLCMEA</sequence>
<keyword evidence="4" id="KW-1185">Reference proteome</keyword>
<dbReference type="GO" id="GO:0000160">
    <property type="term" value="P:phosphorelay signal transduction system"/>
    <property type="evidence" value="ECO:0007669"/>
    <property type="project" value="InterPro"/>
</dbReference>
<reference evidence="3" key="1">
    <citation type="submission" date="2021-01" db="EMBL/GenBank/DDBJ databases">
        <title>Modified the classification status of verrucomicrobia.</title>
        <authorList>
            <person name="Feng X."/>
        </authorList>
    </citation>
    <scope>NUCLEOTIDE SEQUENCE</scope>
    <source>
        <strain evidence="3">JCM 18052</strain>
    </source>
</reference>
<dbReference type="AlphaFoldDB" id="A0A934R2E0"/>
<dbReference type="GO" id="GO:0004672">
    <property type="term" value="F:protein kinase activity"/>
    <property type="evidence" value="ECO:0007669"/>
    <property type="project" value="UniProtKB-ARBA"/>
</dbReference>
<dbReference type="Proteomes" id="UP000600139">
    <property type="component" value="Unassembled WGS sequence"/>
</dbReference>
<evidence type="ECO:0000313" key="3">
    <source>
        <dbReference type="EMBL" id="MBK1814260.1"/>
    </source>
</evidence>
<gene>
    <name evidence="3" type="ORF">JIN84_01385</name>
</gene>
<protein>
    <submittedName>
        <fullName evidence="3">Hpt domain-containing protein</fullName>
    </submittedName>
</protein>
<organism evidence="3 4">
    <name type="scientific">Luteolibacter yonseiensis</name>
    <dbReference type="NCBI Taxonomy" id="1144680"/>
    <lineage>
        <taxon>Bacteria</taxon>
        <taxon>Pseudomonadati</taxon>
        <taxon>Verrucomicrobiota</taxon>
        <taxon>Verrucomicrobiia</taxon>
        <taxon>Verrucomicrobiales</taxon>
        <taxon>Verrucomicrobiaceae</taxon>
        <taxon>Luteolibacter</taxon>
    </lineage>
</organism>
<comment type="caution">
    <text evidence="3">The sequence shown here is derived from an EMBL/GenBank/DDBJ whole genome shotgun (WGS) entry which is preliminary data.</text>
</comment>
<accession>A0A934R2E0</accession>
<proteinExistence type="predicted"/>
<feature type="modified residue" description="Phosphohistidine" evidence="1">
    <location>
        <position position="52"/>
    </location>
</feature>
<feature type="domain" description="HPt" evidence="2">
    <location>
        <begin position="13"/>
        <end position="105"/>
    </location>
</feature>